<protein>
    <submittedName>
        <fullName evidence="1">Uncharacterized protein</fullName>
    </submittedName>
</protein>
<sequence length="123" mass="14182">MFKTKSKKGKLYMNQSRGNLQINWGLITKVILEGKQRQELGELPFTYYYQKSGSLIGSFFCGDEEGEFILFFNLNYPDSAVILQLIAQHCQVLKEEILVYPLDSQGIELYSTVTPEKYIILDL</sequence>
<evidence type="ECO:0000313" key="2">
    <source>
        <dbReference type="Proteomes" id="UP000002384"/>
    </source>
</evidence>
<dbReference type="HOGENOM" id="CLU_2141759_0_0_3"/>
<name>B7KCV8_GLOC7</name>
<proteinExistence type="predicted"/>
<evidence type="ECO:0000313" key="1">
    <source>
        <dbReference type="EMBL" id="ACK71659.1"/>
    </source>
</evidence>
<dbReference type="KEGG" id="cyc:PCC7424_3259"/>
<keyword evidence="2" id="KW-1185">Reference proteome</keyword>
<gene>
    <name evidence="1" type="ordered locus">PCC7424_3259</name>
</gene>
<dbReference type="Proteomes" id="UP000002384">
    <property type="component" value="Chromosome"/>
</dbReference>
<organism evidence="1 2">
    <name type="scientific">Gloeothece citriformis (strain PCC 7424)</name>
    <name type="common">Cyanothece sp. (strain PCC 7424)</name>
    <dbReference type="NCBI Taxonomy" id="65393"/>
    <lineage>
        <taxon>Bacteria</taxon>
        <taxon>Bacillati</taxon>
        <taxon>Cyanobacteriota</taxon>
        <taxon>Cyanophyceae</taxon>
        <taxon>Oscillatoriophycideae</taxon>
        <taxon>Chroococcales</taxon>
        <taxon>Aphanothecaceae</taxon>
        <taxon>Gloeothece</taxon>
        <taxon>Gloeothece citriformis</taxon>
    </lineage>
</organism>
<reference evidence="2" key="1">
    <citation type="journal article" date="2011" name="MBio">
        <title>Novel metabolic attributes of the genus Cyanothece, comprising a group of unicellular nitrogen-fixing Cyanobacteria.</title>
        <authorList>
            <person name="Bandyopadhyay A."/>
            <person name="Elvitigala T."/>
            <person name="Welsh E."/>
            <person name="Stockel J."/>
            <person name="Liberton M."/>
            <person name="Min H."/>
            <person name="Sherman L.A."/>
            <person name="Pakrasi H.B."/>
        </authorList>
    </citation>
    <scope>NUCLEOTIDE SEQUENCE [LARGE SCALE GENOMIC DNA]</scope>
    <source>
        <strain evidence="2">PCC 7424</strain>
    </source>
</reference>
<dbReference type="AlphaFoldDB" id="B7KCV8"/>
<dbReference type="EMBL" id="CP001291">
    <property type="protein sequence ID" value="ACK71659.1"/>
    <property type="molecule type" value="Genomic_DNA"/>
</dbReference>
<accession>B7KCV8</accession>